<keyword evidence="2" id="KW-0813">Transport</keyword>
<evidence type="ECO:0000256" key="2">
    <source>
        <dbReference type="ARBA" id="ARBA00022448"/>
    </source>
</evidence>
<evidence type="ECO:0000256" key="5">
    <source>
        <dbReference type="ARBA" id="ARBA00023136"/>
    </source>
</evidence>
<comment type="subcellular location">
    <subcellularLocation>
        <location evidence="1">Membrane</location>
        <topology evidence="1">Multi-pass membrane protein</topology>
    </subcellularLocation>
</comment>
<dbReference type="Pfam" id="PF16916">
    <property type="entry name" value="ZT_dimer"/>
    <property type="match status" value="1"/>
</dbReference>
<dbReference type="Gene3D" id="3.30.70.1350">
    <property type="entry name" value="Cation efflux protein, cytoplasmic domain"/>
    <property type="match status" value="1"/>
</dbReference>
<dbReference type="AlphaFoldDB" id="A0A2Z5FWZ7"/>
<feature type="domain" description="Cation efflux protein cytoplasmic" evidence="9">
    <location>
        <begin position="212"/>
        <end position="288"/>
    </location>
</feature>
<feature type="signal peptide" evidence="7">
    <location>
        <begin position="1"/>
        <end position="24"/>
    </location>
</feature>
<dbReference type="SUPFAM" id="SSF161111">
    <property type="entry name" value="Cation efflux protein transmembrane domain-like"/>
    <property type="match status" value="1"/>
</dbReference>
<evidence type="ECO:0000256" key="7">
    <source>
        <dbReference type="SAM" id="SignalP"/>
    </source>
</evidence>
<dbReference type="Proteomes" id="UP000253606">
    <property type="component" value="Chromosome"/>
</dbReference>
<keyword evidence="7" id="KW-0732">Signal</keyword>
<dbReference type="GO" id="GO:0006829">
    <property type="term" value="P:zinc ion transport"/>
    <property type="evidence" value="ECO:0007669"/>
    <property type="project" value="InterPro"/>
</dbReference>
<dbReference type="InterPro" id="IPR040177">
    <property type="entry name" value="SLC30A9"/>
</dbReference>
<dbReference type="Gene3D" id="1.20.1510.10">
    <property type="entry name" value="Cation efflux protein transmembrane domain"/>
    <property type="match status" value="1"/>
</dbReference>
<sequence length="315" mass="34137">MAILANLAILIAKLIAAAFTGSSAMLSEAIHSLVDTGNGALLLMGQRLSIKPPDETHPFGYGKELYFWTMIVAFVVFALGGGASIYEGIVHLYHPQALEHLRATYVVLGCSAAFEGYSLAVALREFRKVRGDRSYLKAIRSSKDPASFTVLFEDSTAVLGIVVALVATFFGQRYRLQWFDGAASVVIGCLLMTVAGLLAAKTKALLIGEGADKETLLSIREIAEAVPGVKRLGYPFTMFFGPQQALLTMTVQFHAGFSISEVELTVDRIEASIQAKYPQLKHIFLEVDTVRDVKEESLGGEVVLLEKSSTIHSES</sequence>
<feature type="transmembrane region" description="Helical" evidence="6">
    <location>
        <begin position="182"/>
        <end position="200"/>
    </location>
</feature>
<evidence type="ECO:0000259" key="9">
    <source>
        <dbReference type="Pfam" id="PF16916"/>
    </source>
</evidence>
<feature type="transmembrane region" description="Helical" evidence="6">
    <location>
        <begin position="147"/>
        <end position="170"/>
    </location>
</feature>
<keyword evidence="11" id="KW-1185">Reference proteome</keyword>
<dbReference type="InterPro" id="IPR027469">
    <property type="entry name" value="Cation_efflux_TMD_sf"/>
</dbReference>
<gene>
    <name evidence="10" type="ORF">ACPOL_1902</name>
</gene>
<protein>
    <submittedName>
        <fullName evidence="10">Cation transport protein</fullName>
    </submittedName>
</protein>
<reference evidence="10 11" key="1">
    <citation type="journal article" date="2018" name="Front. Microbiol.">
        <title>Hydrolytic Capabilities as a Key to Environmental Success: Chitinolytic and Cellulolytic Acidobacteria From Acidic Sub-arctic Soils and Boreal Peatlands.</title>
        <authorList>
            <person name="Belova S.E."/>
            <person name="Ravin N.V."/>
            <person name="Pankratov T.A."/>
            <person name="Rakitin A.L."/>
            <person name="Ivanova A.A."/>
            <person name="Beletsky A.V."/>
            <person name="Mardanov A.V."/>
            <person name="Sinninghe Damste J.S."/>
            <person name="Dedysh S.N."/>
        </authorList>
    </citation>
    <scope>NUCLEOTIDE SEQUENCE [LARGE SCALE GENOMIC DNA]</scope>
    <source>
        <strain evidence="10 11">SBC82</strain>
    </source>
</reference>
<keyword evidence="4 6" id="KW-1133">Transmembrane helix</keyword>
<feature type="chain" id="PRO_5045349777" evidence="7">
    <location>
        <begin position="25"/>
        <end position="315"/>
    </location>
</feature>
<dbReference type="PANTHER" id="PTHR13414:SF9">
    <property type="entry name" value="PROTON-COUPLED ZINC ANTIPORTER SLC30A9, MITOCHONDRIAL"/>
    <property type="match status" value="1"/>
</dbReference>
<dbReference type="InterPro" id="IPR002524">
    <property type="entry name" value="Cation_efflux"/>
</dbReference>
<dbReference type="GO" id="GO:0016020">
    <property type="term" value="C:membrane"/>
    <property type="evidence" value="ECO:0007669"/>
    <property type="project" value="UniProtKB-SubCell"/>
</dbReference>
<dbReference type="InterPro" id="IPR027470">
    <property type="entry name" value="Cation_efflux_CTD"/>
</dbReference>
<evidence type="ECO:0000313" key="11">
    <source>
        <dbReference type="Proteomes" id="UP000253606"/>
    </source>
</evidence>
<organism evidence="10 11">
    <name type="scientific">Acidisarcina polymorpha</name>
    <dbReference type="NCBI Taxonomy" id="2211140"/>
    <lineage>
        <taxon>Bacteria</taxon>
        <taxon>Pseudomonadati</taxon>
        <taxon>Acidobacteriota</taxon>
        <taxon>Terriglobia</taxon>
        <taxon>Terriglobales</taxon>
        <taxon>Acidobacteriaceae</taxon>
        <taxon>Acidisarcina</taxon>
    </lineage>
</organism>
<dbReference type="GO" id="GO:0008324">
    <property type="term" value="F:monoatomic cation transmembrane transporter activity"/>
    <property type="evidence" value="ECO:0007669"/>
    <property type="project" value="InterPro"/>
</dbReference>
<feature type="domain" description="Cation efflux protein transmembrane" evidence="8">
    <location>
        <begin position="2"/>
        <end position="206"/>
    </location>
</feature>
<dbReference type="SUPFAM" id="SSF160240">
    <property type="entry name" value="Cation efflux protein cytoplasmic domain-like"/>
    <property type="match status" value="1"/>
</dbReference>
<evidence type="ECO:0000256" key="3">
    <source>
        <dbReference type="ARBA" id="ARBA00022692"/>
    </source>
</evidence>
<accession>A0A2Z5FWZ7</accession>
<dbReference type="PANTHER" id="PTHR13414">
    <property type="entry name" value="HUEL-CATION TRANSPORTER"/>
    <property type="match status" value="1"/>
</dbReference>
<dbReference type="NCBIfam" id="TIGR01297">
    <property type="entry name" value="CDF"/>
    <property type="match status" value="1"/>
</dbReference>
<keyword evidence="3 6" id="KW-0812">Transmembrane</keyword>
<evidence type="ECO:0000256" key="6">
    <source>
        <dbReference type="SAM" id="Phobius"/>
    </source>
</evidence>
<keyword evidence="5 6" id="KW-0472">Membrane</keyword>
<dbReference type="EMBL" id="CP030840">
    <property type="protein sequence ID" value="AXC11240.1"/>
    <property type="molecule type" value="Genomic_DNA"/>
</dbReference>
<name>A0A2Z5FWZ7_9BACT</name>
<dbReference type="InterPro" id="IPR058533">
    <property type="entry name" value="Cation_efflux_TM"/>
</dbReference>
<feature type="transmembrane region" description="Helical" evidence="6">
    <location>
        <begin position="65"/>
        <end position="85"/>
    </location>
</feature>
<dbReference type="InterPro" id="IPR036837">
    <property type="entry name" value="Cation_efflux_CTD_sf"/>
</dbReference>
<dbReference type="Pfam" id="PF01545">
    <property type="entry name" value="Cation_efflux"/>
    <property type="match status" value="1"/>
</dbReference>
<feature type="transmembrane region" description="Helical" evidence="6">
    <location>
        <begin position="105"/>
        <end position="126"/>
    </location>
</feature>
<dbReference type="KEGG" id="abas:ACPOL_1902"/>
<proteinExistence type="predicted"/>
<evidence type="ECO:0000256" key="4">
    <source>
        <dbReference type="ARBA" id="ARBA00022989"/>
    </source>
</evidence>
<evidence type="ECO:0000313" key="10">
    <source>
        <dbReference type="EMBL" id="AXC11240.1"/>
    </source>
</evidence>
<evidence type="ECO:0000259" key="8">
    <source>
        <dbReference type="Pfam" id="PF01545"/>
    </source>
</evidence>
<evidence type="ECO:0000256" key="1">
    <source>
        <dbReference type="ARBA" id="ARBA00004141"/>
    </source>
</evidence>